<comment type="similarity">
    <text evidence="2">Belongs to the sepiapterin reductase family.</text>
</comment>
<accession>W8BF26</accession>
<comment type="subcellular location">
    <subcellularLocation>
        <location evidence="1">Cytoplasm</location>
    </subcellularLocation>
</comment>
<dbReference type="OrthoDB" id="153074at2759"/>
<dbReference type="Gene3D" id="3.40.50.720">
    <property type="entry name" value="NAD(P)-binding Rossmann-like Domain"/>
    <property type="match status" value="1"/>
</dbReference>
<keyword evidence="6" id="KW-0963">Cytoplasm</keyword>
<dbReference type="InterPro" id="IPR051721">
    <property type="entry name" value="Biopterin_syn/organic_redct"/>
</dbReference>
<dbReference type="InterPro" id="IPR002347">
    <property type="entry name" value="SDR_fam"/>
</dbReference>
<keyword evidence="7" id="KW-0521">NADP</keyword>
<organism evidence="9">
    <name type="scientific">Ceratitis capitata</name>
    <name type="common">Mediterranean fruit fly</name>
    <name type="synonym">Tephritis capitata</name>
    <dbReference type="NCBI Taxonomy" id="7213"/>
    <lineage>
        <taxon>Eukaryota</taxon>
        <taxon>Metazoa</taxon>
        <taxon>Ecdysozoa</taxon>
        <taxon>Arthropoda</taxon>
        <taxon>Hexapoda</taxon>
        <taxon>Insecta</taxon>
        <taxon>Pterygota</taxon>
        <taxon>Neoptera</taxon>
        <taxon>Endopterygota</taxon>
        <taxon>Diptera</taxon>
        <taxon>Brachycera</taxon>
        <taxon>Muscomorpha</taxon>
        <taxon>Tephritoidea</taxon>
        <taxon>Tephritidae</taxon>
        <taxon>Ceratitis</taxon>
        <taxon>Ceratitis</taxon>
    </lineage>
</organism>
<reference evidence="9" key="1">
    <citation type="submission" date="2013-07" db="EMBL/GenBank/DDBJ databases">
        <authorList>
            <person name="Geib S."/>
        </authorList>
    </citation>
    <scope>NUCLEOTIDE SEQUENCE</scope>
</reference>
<dbReference type="GO" id="GO:0004757">
    <property type="term" value="F:sepiapterin reductase (NADP+) activity"/>
    <property type="evidence" value="ECO:0007669"/>
    <property type="project" value="UniProtKB-EC"/>
</dbReference>
<dbReference type="Pfam" id="PF00106">
    <property type="entry name" value="adh_short"/>
    <property type="match status" value="1"/>
</dbReference>
<evidence type="ECO:0000313" key="9">
    <source>
        <dbReference type="EMBL" id="JAB88329.1"/>
    </source>
</evidence>
<dbReference type="FunFam" id="3.40.50.720:FF:000259">
    <property type="entry name" value="Sepiapterin reductase"/>
    <property type="match status" value="1"/>
</dbReference>
<evidence type="ECO:0000256" key="3">
    <source>
        <dbReference type="ARBA" id="ARBA00011738"/>
    </source>
</evidence>
<dbReference type="GO" id="GO:0006729">
    <property type="term" value="P:tetrahydrobiopterin biosynthetic process"/>
    <property type="evidence" value="ECO:0007669"/>
    <property type="project" value="InterPro"/>
</dbReference>
<dbReference type="EMBL" id="GAMC01018226">
    <property type="protein sequence ID" value="JAB88329.1"/>
    <property type="molecule type" value="mRNA"/>
</dbReference>
<dbReference type="EC" id="1.1.1.153" evidence="4"/>
<proteinExistence type="evidence at transcript level"/>
<dbReference type="SUPFAM" id="SSF51735">
    <property type="entry name" value="NAD(P)-binding Rossmann-fold domains"/>
    <property type="match status" value="1"/>
</dbReference>
<gene>
    <name evidence="9" type="primary">SPRE</name>
</gene>
<comment type="subunit">
    <text evidence="3">Homodimer.</text>
</comment>
<name>W8BF26_CERCA</name>
<evidence type="ECO:0000256" key="1">
    <source>
        <dbReference type="ARBA" id="ARBA00004496"/>
    </source>
</evidence>
<dbReference type="PANTHER" id="PTHR44085">
    <property type="entry name" value="SEPIAPTERIN REDUCTASE"/>
    <property type="match status" value="1"/>
</dbReference>
<dbReference type="InterPro" id="IPR006393">
    <property type="entry name" value="Sepiapterin_red"/>
</dbReference>
<dbReference type="InterPro" id="IPR036291">
    <property type="entry name" value="NAD(P)-bd_dom_sf"/>
</dbReference>
<dbReference type="NCBIfam" id="TIGR01500">
    <property type="entry name" value="sepiapter_red"/>
    <property type="match status" value="1"/>
</dbReference>
<reference evidence="9" key="2">
    <citation type="journal article" date="2014" name="BMC Genomics">
        <title>A genomic perspective to assessing quality of mass-reared SIT flies used in Mediterranean fruit fly (Ceratitis capitata) eradication in California.</title>
        <authorList>
            <person name="Calla B."/>
            <person name="Hall B."/>
            <person name="Hou S."/>
            <person name="Geib S.M."/>
        </authorList>
    </citation>
    <scope>NUCLEOTIDE SEQUENCE</scope>
</reference>
<evidence type="ECO:0000256" key="5">
    <source>
        <dbReference type="ARBA" id="ARBA00019170"/>
    </source>
</evidence>
<dbReference type="GO" id="GO:0005737">
    <property type="term" value="C:cytoplasm"/>
    <property type="evidence" value="ECO:0007669"/>
    <property type="project" value="UniProtKB-SubCell"/>
</dbReference>
<dbReference type="PRINTS" id="PR00081">
    <property type="entry name" value="GDHRDH"/>
</dbReference>
<evidence type="ECO:0000256" key="4">
    <source>
        <dbReference type="ARBA" id="ARBA00013075"/>
    </source>
</evidence>
<evidence type="ECO:0000256" key="2">
    <source>
        <dbReference type="ARBA" id="ARBA00010483"/>
    </source>
</evidence>
<evidence type="ECO:0000256" key="7">
    <source>
        <dbReference type="ARBA" id="ARBA00022857"/>
    </source>
</evidence>
<dbReference type="PANTHER" id="PTHR44085:SF2">
    <property type="entry name" value="SEPIAPTERIN REDUCTASE"/>
    <property type="match status" value="1"/>
</dbReference>
<dbReference type="AlphaFoldDB" id="W8BF26"/>
<evidence type="ECO:0000256" key="6">
    <source>
        <dbReference type="ARBA" id="ARBA00022490"/>
    </source>
</evidence>
<sequence>MVLDLEKRTYLLVTGASRGIGQRMAVELADHLKAGSVVVLLARTEQGLAQTKSSIEALGKDLKVYIFSIDLSTAKKSQFLEILDKSLQGVNVRSFERAFILHNAGTVGDVSKSAVESSDTDDWQVYFHMNVFSVISLNCEFFRKFTGVSKLVVNITSKCGIEPYGSMSFYCSGKAAREMYFRVLAVEQENEDVLVLNYAPGAIDTEMTELVQRQSSNKELADFFKMQRDTKTMLTTGQTTQKFLKVLQEQKFKSGDHVDYWDDEE</sequence>
<protein>
    <recommendedName>
        <fullName evidence="5">Sepiapterin reductase</fullName>
        <ecNumber evidence="4">1.1.1.153</ecNumber>
    </recommendedName>
</protein>
<keyword evidence="8" id="KW-0560">Oxidoreductase</keyword>
<evidence type="ECO:0000256" key="8">
    <source>
        <dbReference type="ARBA" id="ARBA00023002"/>
    </source>
</evidence>